<dbReference type="InterPro" id="IPR029063">
    <property type="entry name" value="SAM-dependent_MTases_sf"/>
</dbReference>
<gene>
    <name evidence="1" type="ORF">IDJ75_05420</name>
</gene>
<dbReference type="Gene3D" id="3.40.50.150">
    <property type="entry name" value="Vaccinia Virus protein VP39"/>
    <property type="match status" value="1"/>
</dbReference>
<dbReference type="EMBL" id="JACWMW010000001">
    <property type="protein sequence ID" value="MBD1384710.1"/>
    <property type="molecule type" value="Genomic_DNA"/>
</dbReference>
<evidence type="ECO:0000313" key="2">
    <source>
        <dbReference type="Proteomes" id="UP000618754"/>
    </source>
</evidence>
<accession>A0ABR7X3U0</accession>
<protein>
    <recommendedName>
        <fullName evidence="3">Class I SAM-dependent methyltransferase</fullName>
    </recommendedName>
</protein>
<name>A0ABR7X3U0_9SPHI</name>
<dbReference type="RefSeq" id="WP_191174566.1">
    <property type="nucleotide sequence ID" value="NZ_JACWMW010000001.1"/>
</dbReference>
<evidence type="ECO:0000313" key="1">
    <source>
        <dbReference type="EMBL" id="MBD1384710.1"/>
    </source>
</evidence>
<keyword evidence="2" id="KW-1185">Reference proteome</keyword>
<sequence length="328" mass="36608">METKANTDFIDLLKRANRTIIDEPDNLGGIYKVIHELHSLYAEQCGVTAGNITDDDIMLPSGKAVSTIKAAHCLLEFQRTAVFVRGIYKAVCRLKADFPSQTIHILYAGCGPYATLLTPLVALFSPSEIAFTFLDINQVSLDAVKRMYDRQNLSEYIKAYICADATTYKIPEGTTVHLAVSETMLNALMKEPQVAVMQNLIPQLPPLALFVPAKITVSANLLDLNEEQRSRMAGALPRRIALGGVYTISREHYTTPQPVSFRIPDKVYDYKTVFLHTHIETYGDEVLTDYQCSLTNPKMITGVGEMEGKHITFNYLNGEKPGFIHQWG</sequence>
<reference evidence="1 2" key="1">
    <citation type="submission" date="2020-09" db="EMBL/GenBank/DDBJ databases">
        <title>Novel species of Mucilaginibacter isolated from a glacier on the Tibetan Plateau.</title>
        <authorList>
            <person name="Liu Q."/>
            <person name="Xin Y.-H."/>
        </authorList>
    </citation>
    <scope>NUCLEOTIDE SEQUENCE [LARGE SCALE GENOMIC DNA]</scope>
    <source>
        <strain evidence="1 2">CGMCC 1.13878</strain>
    </source>
</reference>
<dbReference type="SUPFAM" id="SSF53335">
    <property type="entry name" value="S-adenosyl-L-methionine-dependent methyltransferases"/>
    <property type="match status" value="1"/>
</dbReference>
<comment type="caution">
    <text evidence="1">The sequence shown here is derived from an EMBL/GenBank/DDBJ whole genome shotgun (WGS) entry which is preliminary data.</text>
</comment>
<proteinExistence type="predicted"/>
<evidence type="ECO:0008006" key="3">
    <source>
        <dbReference type="Google" id="ProtNLM"/>
    </source>
</evidence>
<dbReference type="Proteomes" id="UP000618754">
    <property type="component" value="Unassembled WGS sequence"/>
</dbReference>
<organism evidence="1 2">
    <name type="scientific">Mucilaginibacter rigui</name>
    <dbReference type="NCBI Taxonomy" id="534635"/>
    <lineage>
        <taxon>Bacteria</taxon>
        <taxon>Pseudomonadati</taxon>
        <taxon>Bacteroidota</taxon>
        <taxon>Sphingobacteriia</taxon>
        <taxon>Sphingobacteriales</taxon>
        <taxon>Sphingobacteriaceae</taxon>
        <taxon>Mucilaginibacter</taxon>
    </lineage>
</organism>